<keyword evidence="2 6" id="KW-0812">Transmembrane</keyword>
<protein>
    <submittedName>
        <fullName evidence="7">DoxX family protein</fullName>
    </submittedName>
</protein>
<evidence type="ECO:0000313" key="8">
    <source>
        <dbReference type="Proteomes" id="UP000679341"/>
    </source>
</evidence>
<name>A0A8T8LLB6_9EURY</name>
<keyword evidence="3 6" id="KW-1133">Transmembrane helix</keyword>
<evidence type="ECO:0000256" key="1">
    <source>
        <dbReference type="ARBA" id="ARBA00004141"/>
    </source>
</evidence>
<keyword evidence="4 6" id="KW-0472">Membrane</keyword>
<dbReference type="Pfam" id="PF07681">
    <property type="entry name" value="DoxX"/>
    <property type="match status" value="1"/>
</dbReference>
<dbReference type="Proteomes" id="UP000679341">
    <property type="component" value="Chromosome"/>
</dbReference>
<gene>
    <name evidence="7" type="ORF">J7656_01325</name>
</gene>
<feature type="region of interest" description="Disordered" evidence="5">
    <location>
        <begin position="1"/>
        <end position="24"/>
    </location>
</feature>
<keyword evidence="8" id="KW-1185">Reference proteome</keyword>
<evidence type="ECO:0000256" key="5">
    <source>
        <dbReference type="SAM" id="MobiDB-lite"/>
    </source>
</evidence>
<accession>A0A8T8LLB6</accession>
<evidence type="ECO:0000256" key="4">
    <source>
        <dbReference type="ARBA" id="ARBA00023136"/>
    </source>
</evidence>
<dbReference type="InterPro" id="IPR032808">
    <property type="entry name" value="DoxX"/>
</dbReference>
<feature type="transmembrane region" description="Helical" evidence="6">
    <location>
        <begin position="64"/>
        <end position="83"/>
    </location>
</feature>
<dbReference type="OrthoDB" id="340328at2157"/>
<proteinExistence type="predicted"/>
<organism evidence="7 8">
    <name type="scientific">Halorubrum ruber</name>
    <dbReference type="NCBI Taxonomy" id="2982524"/>
    <lineage>
        <taxon>Archaea</taxon>
        <taxon>Methanobacteriati</taxon>
        <taxon>Methanobacteriota</taxon>
        <taxon>Stenosarchaea group</taxon>
        <taxon>Halobacteria</taxon>
        <taxon>Halobacteriales</taxon>
        <taxon>Haloferacaceae</taxon>
        <taxon>Halorubrum</taxon>
    </lineage>
</organism>
<sequence>MADEPDSQSEAAEPADGRSGRDAPSLLGRSLYGGVLAYMALDGFKNNDKRVAVAEEKGVPMPDVLVPFVTGMLLVANLGIVLWRLPRAAAGALVFFFLGTTPAIHDFWTMEGKERQGNKINFLKNLALLGGAVVFLDAASGSDGDSDAAGERDEK</sequence>
<feature type="transmembrane region" description="Helical" evidence="6">
    <location>
        <begin position="89"/>
        <end position="108"/>
    </location>
</feature>
<evidence type="ECO:0000256" key="6">
    <source>
        <dbReference type="SAM" id="Phobius"/>
    </source>
</evidence>
<dbReference type="GO" id="GO:0016020">
    <property type="term" value="C:membrane"/>
    <property type="evidence" value="ECO:0007669"/>
    <property type="project" value="UniProtKB-SubCell"/>
</dbReference>
<comment type="subcellular location">
    <subcellularLocation>
        <location evidence="1">Membrane</location>
        <topology evidence="1">Multi-pass membrane protein</topology>
    </subcellularLocation>
</comment>
<evidence type="ECO:0000313" key="7">
    <source>
        <dbReference type="EMBL" id="QUO48032.1"/>
    </source>
</evidence>
<dbReference type="RefSeq" id="WP_017343510.1">
    <property type="nucleotide sequence ID" value="NZ_CP073695.1"/>
</dbReference>
<evidence type="ECO:0000256" key="3">
    <source>
        <dbReference type="ARBA" id="ARBA00022989"/>
    </source>
</evidence>
<dbReference type="AlphaFoldDB" id="A0A8T8LLB6"/>
<evidence type="ECO:0000256" key="2">
    <source>
        <dbReference type="ARBA" id="ARBA00022692"/>
    </source>
</evidence>
<dbReference type="EMBL" id="CP073695">
    <property type="protein sequence ID" value="QUO48032.1"/>
    <property type="molecule type" value="Genomic_DNA"/>
</dbReference>
<reference evidence="7 8" key="1">
    <citation type="submission" date="2021-03" db="EMBL/GenBank/DDBJ databases">
        <title>Halorubrum sodomense MBLA0099, Whole genome shotgun sequencing.</title>
        <authorList>
            <person name="Seo M.-J."/>
            <person name="Cho E.-S."/>
            <person name="Hwang C.Y."/>
        </authorList>
    </citation>
    <scope>NUCLEOTIDE SEQUENCE [LARGE SCALE GENOMIC DNA]</scope>
    <source>
        <strain evidence="7 8">MBLA0099</strain>
    </source>
</reference>
<dbReference type="KEGG" id="hss:J7656_01325"/>
<dbReference type="GeneID" id="64826139"/>